<dbReference type="GO" id="GO:0055037">
    <property type="term" value="C:recycling endosome"/>
    <property type="evidence" value="ECO:0007669"/>
    <property type="project" value="TreeGrafter"/>
</dbReference>
<dbReference type="GO" id="GO:0032465">
    <property type="term" value="P:regulation of cytokinesis"/>
    <property type="evidence" value="ECO:0007669"/>
    <property type="project" value="TreeGrafter"/>
</dbReference>
<feature type="region of interest" description="Disordered" evidence="4">
    <location>
        <begin position="579"/>
        <end position="598"/>
    </location>
</feature>
<evidence type="ECO:0000259" key="5">
    <source>
        <dbReference type="Pfam" id="PF08614"/>
    </source>
</evidence>
<feature type="compositionally biased region" description="Polar residues" evidence="4">
    <location>
        <begin position="45"/>
        <end position="55"/>
    </location>
</feature>
<feature type="compositionally biased region" description="Acidic residues" evidence="4">
    <location>
        <begin position="91"/>
        <end position="101"/>
    </location>
</feature>
<evidence type="ECO:0000256" key="1">
    <source>
        <dbReference type="ARBA" id="ARBA00007791"/>
    </source>
</evidence>
<accession>A0A9Q1HEB7</accession>
<dbReference type="Proteomes" id="UP001152320">
    <property type="component" value="Chromosome 5"/>
</dbReference>
<dbReference type="EMBL" id="JAIZAY010000005">
    <property type="protein sequence ID" value="KAJ8042043.1"/>
    <property type="molecule type" value="Genomic_DNA"/>
</dbReference>
<dbReference type="GO" id="GO:1903566">
    <property type="term" value="P:positive regulation of protein localization to cilium"/>
    <property type="evidence" value="ECO:0007669"/>
    <property type="project" value="TreeGrafter"/>
</dbReference>
<feature type="region of interest" description="Disordered" evidence="4">
    <location>
        <begin position="36"/>
        <end position="263"/>
    </location>
</feature>
<sequence length="598" mass="66788">MADDAEYESDDNPFSFNTFVQRSSQVIDDDVDVKRDKYSNKSRSRFSYQEQTNTPKVDLFDEDDEEDKKEENPFSFKEFIKKDKREGIYISEEDGSEEWGEDMGNQNGTVPPSPQQETPVDGRPNQRRATSPGLPSRHKHKPNAKTPQTEASGTATPPSTPKKPGAKKDRPTGQSEGDFVDFIYDYATQDSKDGVPEGSKANAAQRRARNGARYSFGDTDAPPLPEKKLYARERARAHTHGHAVRKHKNGPSKQHPKSQLVVDYIDATGDDVNMFTTVSASDLLSPGNDSSPVHDDLPRPKAQSEVKPHRERARAHSHGQRKHKSGENKARSRGGIEESDREGKYIQKTGENGSTPRQEYDRKPSPGRKDIVCDDLKENPVKSQSVPDILTEPYDTLPPRNRSPSPGNPSSMSSSPTEDGDASPDILKLKQENSRLRRELAEARKINDKDAKRIETMEEELKRLRLREAEDAKTLEAMVQHVEANLKRTTERAVSAENTITTLKKEIKSLKSENSTLLSENKNFKEGKETQELKEKAHVASQKLAGAAKDAEANLKQLMAGVDVLKLMAETLACFEKITEPRDDDDKKGGRKGFGTAL</sequence>
<feature type="compositionally biased region" description="Basic and acidic residues" evidence="4">
    <location>
        <begin position="292"/>
        <end position="308"/>
    </location>
</feature>
<feature type="compositionally biased region" description="Polar residues" evidence="4">
    <location>
        <begin position="104"/>
        <end position="118"/>
    </location>
</feature>
<dbReference type="GO" id="GO:0030496">
    <property type="term" value="C:midbody"/>
    <property type="evidence" value="ECO:0007669"/>
    <property type="project" value="TreeGrafter"/>
</dbReference>
<protein>
    <recommendedName>
        <fullName evidence="2">Endosome-associated-trafficking regulator 1</fullName>
    </recommendedName>
</protein>
<dbReference type="InterPro" id="IPR013923">
    <property type="entry name" value="Autophagy-rel_prot_16_dom"/>
</dbReference>
<evidence type="ECO:0000313" key="6">
    <source>
        <dbReference type="EMBL" id="KAJ8042043.1"/>
    </source>
</evidence>
<reference evidence="6" key="1">
    <citation type="submission" date="2021-10" db="EMBL/GenBank/DDBJ databases">
        <title>Tropical sea cucumber genome reveals ecological adaptation and Cuvierian tubules defense mechanism.</title>
        <authorList>
            <person name="Chen T."/>
        </authorList>
    </citation>
    <scope>NUCLEOTIDE SEQUENCE</scope>
    <source>
        <strain evidence="6">Nanhai2018</strain>
        <tissue evidence="6">Muscle</tissue>
    </source>
</reference>
<comment type="similarity">
    <text evidence="1">Belongs to the ENTR1 family.</text>
</comment>
<keyword evidence="3" id="KW-0175">Coiled coil</keyword>
<feature type="compositionally biased region" description="Polar residues" evidence="4">
    <location>
        <begin position="281"/>
        <end position="291"/>
    </location>
</feature>
<feature type="compositionally biased region" description="Basic and acidic residues" evidence="4">
    <location>
        <begin position="78"/>
        <end position="87"/>
    </location>
</feature>
<name>A0A9Q1HEB7_HOLLE</name>
<feature type="compositionally biased region" description="Basic and acidic residues" evidence="4">
    <location>
        <begin position="225"/>
        <end position="236"/>
    </location>
</feature>
<dbReference type="OrthoDB" id="6499155at2759"/>
<feature type="compositionally biased region" description="Basic and acidic residues" evidence="4">
    <location>
        <begin position="358"/>
        <end position="380"/>
    </location>
</feature>
<dbReference type="Pfam" id="PF08614">
    <property type="entry name" value="ATG16"/>
    <property type="match status" value="1"/>
</dbReference>
<gene>
    <name evidence="6" type="ORF">HOLleu_13009</name>
</gene>
<dbReference type="GO" id="GO:0005813">
    <property type="term" value="C:centrosome"/>
    <property type="evidence" value="ECO:0007669"/>
    <property type="project" value="TreeGrafter"/>
</dbReference>
<feature type="compositionally biased region" description="Basic and acidic residues" evidence="4">
    <location>
        <begin position="325"/>
        <end position="345"/>
    </location>
</feature>
<keyword evidence="7" id="KW-1185">Reference proteome</keyword>
<evidence type="ECO:0000256" key="2">
    <source>
        <dbReference type="ARBA" id="ARBA00016007"/>
    </source>
</evidence>
<feature type="compositionally biased region" description="Basic residues" evidence="4">
    <location>
        <begin position="237"/>
        <end position="256"/>
    </location>
</feature>
<dbReference type="PANTHER" id="PTHR31259">
    <property type="entry name" value="ENDOSOME-ASSOCIATED TRAFFICKING REGULATOR 1"/>
    <property type="match status" value="1"/>
</dbReference>
<feature type="compositionally biased region" description="Basic residues" evidence="4">
    <location>
        <begin position="309"/>
        <end position="324"/>
    </location>
</feature>
<dbReference type="GO" id="GO:0005769">
    <property type="term" value="C:early endosome"/>
    <property type="evidence" value="ECO:0007669"/>
    <property type="project" value="TreeGrafter"/>
</dbReference>
<evidence type="ECO:0000313" key="7">
    <source>
        <dbReference type="Proteomes" id="UP001152320"/>
    </source>
</evidence>
<proteinExistence type="inferred from homology"/>
<dbReference type="PANTHER" id="PTHR31259:SF3">
    <property type="entry name" value="ENDOSOME-ASSOCIATED-TRAFFICKING REGULATOR 1"/>
    <property type="match status" value="1"/>
</dbReference>
<feature type="region of interest" description="Disordered" evidence="4">
    <location>
        <begin position="281"/>
        <end position="434"/>
    </location>
</feature>
<feature type="compositionally biased region" description="Polar residues" evidence="4">
    <location>
        <begin position="145"/>
        <end position="157"/>
    </location>
</feature>
<dbReference type="AlphaFoldDB" id="A0A9Q1HEB7"/>
<evidence type="ECO:0000256" key="4">
    <source>
        <dbReference type="SAM" id="MobiDB-lite"/>
    </source>
</evidence>
<feature type="compositionally biased region" description="Low complexity" evidence="4">
    <location>
        <begin position="398"/>
        <end position="416"/>
    </location>
</feature>
<feature type="domain" description="Autophagy-related protein 16" evidence="5">
    <location>
        <begin position="396"/>
        <end position="533"/>
    </location>
</feature>
<dbReference type="GO" id="GO:0036064">
    <property type="term" value="C:ciliary basal body"/>
    <property type="evidence" value="ECO:0007669"/>
    <property type="project" value="TreeGrafter"/>
</dbReference>
<feature type="compositionally biased region" description="Basic and acidic residues" evidence="4">
    <location>
        <begin position="579"/>
        <end position="588"/>
    </location>
</feature>
<dbReference type="GO" id="GO:0045724">
    <property type="term" value="P:positive regulation of cilium assembly"/>
    <property type="evidence" value="ECO:0007669"/>
    <property type="project" value="TreeGrafter"/>
</dbReference>
<comment type="caution">
    <text evidence="6">The sequence shown here is derived from an EMBL/GenBank/DDBJ whole genome shotgun (WGS) entry which is preliminary data.</text>
</comment>
<dbReference type="InterPro" id="IPR026757">
    <property type="entry name" value="ENTR1"/>
</dbReference>
<organism evidence="6 7">
    <name type="scientific">Holothuria leucospilota</name>
    <name type="common">Black long sea cucumber</name>
    <name type="synonym">Mertensiothuria leucospilota</name>
    <dbReference type="NCBI Taxonomy" id="206669"/>
    <lineage>
        <taxon>Eukaryota</taxon>
        <taxon>Metazoa</taxon>
        <taxon>Echinodermata</taxon>
        <taxon>Eleutherozoa</taxon>
        <taxon>Echinozoa</taxon>
        <taxon>Holothuroidea</taxon>
        <taxon>Aspidochirotacea</taxon>
        <taxon>Aspidochirotida</taxon>
        <taxon>Holothuriidae</taxon>
        <taxon>Holothuria</taxon>
    </lineage>
</organism>
<evidence type="ECO:0000256" key="3">
    <source>
        <dbReference type="ARBA" id="ARBA00023054"/>
    </source>
</evidence>